<protein>
    <submittedName>
        <fullName evidence="1">Uncharacterized protein</fullName>
    </submittedName>
</protein>
<evidence type="ECO:0000313" key="1">
    <source>
        <dbReference type="EMBL" id="KAH3819729.1"/>
    </source>
</evidence>
<gene>
    <name evidence="1" type="ORF">DPMN_121472</name>
</gene>
<dbReference type="EMBL" id="JAIWYP010000005">
    <property type="protein sequence ID" value="KAH3819729.1"/>
    <property type="molecule type" value="Genomic_DNA"/>
</dbReference>
<reference evidence="1" key="1">
    <citation type="journal article" date="2019" name="bioRxiv">
        <title>The Genome of the Zebra Mussel, Dreissena polymorpha: A Resource for Invasive Species Research.</title>
        <authorList>
            <person name="McCartney M.A."/>
            <person name="Auch B."/>
            <person name="Kono T."/>
            <person name="Mallez S."/>
            <person name="Zhang Y."/>
            <person name="Obille A."/>
            <person name="Becker A."/>
            <person name="Abrahante J.E."/>
            <person name="Garbe J."/>
            <person name="Badalamenti J.P."/>
            <person name="Herman A."/>
            <person name="Mangelson H."/>
            <person name="Liachko I."/>
            <person name="Sullivan S."/>
            <person name="Sone E.D."/>
            <person name="Koren S."/>
            <person name="Silverstein K.A.T."/>
            <person name="Beckman K.B."/>
            <person name="Gohl D.M."/>
        </authorList>
    </citation>
    <scope>NUCLEOTIDE SEQUENCE</scope>
    <source>
        <strain evidence="1">Duluth1</strain>
        <tissue evidence="1">Whole animal</tissue>
    </source>
</reference>
<name>A0A9D4GM53_DREPO</name>
<evidence type="ECO:0000313" key="2">
    <source>
        <dbReference type="Proteomes" id="UP000828390"/>
    </source>
</evidence>
<accession>A0A9D4GM53</accession>
<dbReference type="PANTHER" id="PTHR24401:SF29">
    <property type="entry name" value="SI:CH211-243P7.3-RELATED"/>
    <property type="match status" value="1"/>
</dbReference>
<dbReference type="PANTHER" id="PTHR24401">
    <property type="entry name" value="SI:CH211-243P7.3-RELATED"/>
    <property type="match status" value="1"/>
</dbReference>
<comment type="caution">
    <text evidence="1">The sequence shown here is derived from an EMBL/GenBank/DDBJ whole genome shotgun (WGS) entry which is preliminary data.</text>
</comment>
<dbReference type="AlphaFoldDB" id="A0A9D4GM53"/>
<reference evidence="1" key="2">
    <citation type="submission" date="2020-11" db="EMBL/GenBank/DDBJ databases">
        <authorList>
            <person name="McCartney M.A."/>
            <person name="Auch B."/>
            <person name="Kono T."/>
            <person name="Mallez S."/>
            <person name="Becker A."/>
            <person name="Gohl D.M."/>
            <person name="Silverstein K.A.T."/>
            <person name="Koren S."/>
            <person name="Bechman K.B."/>
            <person name="Herman A."/>
            <person name="Abrahante J.E."/>
            <person name="Garbe J."/>
        </authorList>
    </citation>
    <scope>NUCLEOTIDE SEQUENCE</scope>
    <source>
        <strain evidence="1">Duluth1</strain>
        <tissue evidence="1">Whole animal</tissue>
    </source>
</reference>
<keyword evidence="2" id="KW-1185">Reference proteome</keyword>
<organism evidence="1 2">
    <name type="scientific">Dreissena polymorpha</name>
    <name type="common">Zebra mussel</name>
    <name type="synonym">Mytilus polymorpha</name>
    <dbReference type="NCBI Taxonomy" id="45954"/>
    <lineage>
        <taxon>Eukaryota</taxon>
        <taxon>Metazoa</taxon>
        <taxon>Spiralia</taxon>
        <taxon>Lophotrochozoa</taxon>
        <taxon>Mollusca</taxon>
        <taxon>Bivalvia</taxon>
        <taxon>Autobranchia</taxon>
        <taxon>Heteroconchia</taxon>
        <taxon>Euheterodonta</taxon>
        <taxon>Imparidentia</taxon>
        <taxon>Neoheterodontei</taxon>
        <taxon>Myida</taxon>
        <taxon>Dreissenoidea</taxon>
        <taxon>Dreissenidae</taxon>
        <taxon>Dreissena</taxon>
    </lineage>
</organism>
<dbReference type="Proteomes" id="UP000828390">
    <property type="component" value="Unassembled WGS sequence"/>
</dbReference>
<sequence>MSVITAAEGHGLASMAEGIMTRYREAGMDIPPIVYVDRDCCGTSSVRNLFHCWQGINIRLDIWHFMRRISVGCSTDSHPMYGLFMNHLSRCIFMWDSGDLELLKTAKRQELGQKLMYPQTDADLEKFISKNELALH</sequence>
<proteinExistence type="predicted"/>